<dbReference type="Proteomes" id="UP000800200">
    <property type="component" value="Unassembled WGS sequence"/>
</dbReference>
<evidence type="ECO:0000313" key="1">
    <source>
        <dbReference type="EMBL" id="KAF2187200.1"/>
    </source>
</evidence>
<gene>
    <name evidence="1" type="ORF">K469DRAFT_705758</name>
</gene>
<dbReference type="EMBL" id="ML994628">
    <property type="protein sequence ID" value="KAF2187200.1"/>
    <property type="molecule type" value="Genomic_DNA"/>
</dbReference>
<evidence type="ECO:0000313" key="2">
    <source>
        <dbReference type="Proteomes" id="UP000800200"/>
    </source>
</evidence>
<accession>A0A6A6EAP5</accession>
<dbReference type="OrthoDB" id="3917213at2759"/>
<name>A0A6A6EAP5_9PEZI</name>
<organism evidence="1 2">
    <name type="scientific">Zopfia rhizophila CBS 207.26</name>
    <dbReference type="NCBI Taxonomy" id="1314779"/>
    <lineage>
        <taxon>Eukaryota</taxon>
        <taxon>Fungi</taxon>
        <taxon>Dikarya</taxon>
        <taxon>Ascomycota</taxon>
        <taxon>Pezizomycotina</taxon>
        <taxon>Dothideomycetes</taxon>
        <taxon>Dothideomycetes incertae sedis</taxon>
        <taxon>Zopfiaceae</taxon>
        <taxon>Zopfia</taxon>
    </lineage>
</organism>
<proteinExistence type="predicted"/>
<sequence>MPGRAKHIHFRGGDGMKPLSRERLEQVLTSNNKGGEDSHIAAQFEVEITFLKRRATVLGPLEGYRINEALLKDQAFPPKRFAVSLEKDSYWLPAALRFLSIPAWVPRYVFCLLFDKSPYPPREEWKSTQGRPNANKFWELREFCSRKLPREAA</sequence>
<reference evidence="1" key="1">
    <citation type="journal article" date="2020" name="Stud. Mycol.">
        <title>101 Dothideomycetes genomes: a test case for predicting lifestyles and emergence of pathogens.</title>
        <authorList>
            <person name="Haridas S."/>
            <person name="Albert R."/>
            <person name="Binder M."/>
            <person name="Bloem J."/>
            <person name="Labutti K."/>
            <person name="Salamov A."/>
            <person name="Andreopoulos B."/>
            <person name="Baker S."/>
            <person name="Barry K."/>
            <person name="Bills G."/>
            <person name="Bluhm B."/>
            <person name="Cannon C."/>
            <person name="Castanera R."/>
            <person name="Culley D."/>
            <person name="Daum C."/>
            <person name="Ezra D."/>
            <person name="Gonzalez J."/>
            <person name="Henrissat B."/>
            <person name="Kuo A."/>
            <person name="Liang C."/>
            <person name="Lipzen A."/>
            <person name="Lutzoni F."/>
            <person name="Magnuson J."/>
            <person name="Mondo S."/>
            <person name="Nolan M."/>
            <person name="Ohm R."/>
            <person name="Pangilinan J."/>
            <person name="Park H.-J."/>
            <person name="Ramirez L."/>
            <person name="Alfaro M."/>
            <person name="Sun H."/>
            <person name="Tritt A."/>
            <person name="Yoshinaga Y."/>
            <person name="Zwiers L.-H."/>
            <person name="Turgeon B."/>
            <person name="Goodwin S."/>
            <person name="Spatafora J."/>
            <person name="Crous P."/>
            <person name="Grigoriev I."/>
        </authorList>
    </citation>
    <scope>NUCLEOTIDE SEQUENCE</scope>
    <source>
        <strain evidence="1">CBS 207.26</strain>
    </source>
</reference>
<keyword evidence="2" id="KW-1185">Reference proteome</keyword>
<protein>
    <submittedName>
        <fullName evidence="1">Uncharacterized protein</fullName>
    </submittedName>
</protein>
<dbReference type="AlphaFoldDB" id="A0A6A6EAP5"/>